<dbReference type="Proteomes" id="UP000325211">
    <property type="component" value="Chromosome"/>
</dbReference>
<dbReference type="InterPro" id="IPR050177">
    <property type="entry name" value="Lipid_A_modif_metabolic_enz"/>
</dbReference>
<dbReference type="InterPro" id="IPR036291">
    <property type="entry name" value="NAD(P)-bd_dom_sf"/>
</dbReference>
<feature type="domain" description="NAD-dependent epimerase/dehydratase" evidence="1">
    <location>
        <begin position="3"/>
        <end position="224"/>
    </location>
</feature>
<protein>
    <submittedName>
        <fullName evidence="2">NAD-dependent epimerase/dehydratase</fullName>
    </submittedName>
</protein>
<evidence type="ECO:0000313" key="2">
    <source>
        <dbReference type="EMBL" id="QES48793.1"/>
    </source>
</evidence>
<evidence type="ECO:0000313" key="3">
    <source>
        <dbReference type="Proteomes" id="UP000325211"/>
    </source>
</evidence>
<name>A0A5P2D214_STRVZ</name>
<dbReference type="Pfam" id="PF01370">
    <property type="entry name" value="Epimerase"/>
    <property type="match status" value="1"/>
</dbReference>
<accession>A0A5P2D214</accession>
<sequence>MLITVLGASGFIGSAVTAELARGGARLRTVSRRPADLPAAEHRTADLTEPGRTAEAVAGSDVVVQLAAELSGPANWRAAGDGPAARLMTDLVGALAARGGQPPVVLFASTVPPSGPGAPTPYERGKRAAERVLERATAEGAVRGISLRLPTVYGPATGPATGAGAAGRGVVSAMARRAAAGEPVTLWHDGTVRRDLLYVRDAATAFAAALAHADALAGTHWDVGTGRSLPLGEVFHALAGAVAARTGRPPVPVLRVQAPPYAAAADFRDVTADPAPFRTATGWAPRVPLPEGLARTAAALTGGTPGKDDRA</sequence>
<dbReference type="RefSeq" id="WP_150208385.1">
    <property type="nucleotide sequence ID" value="NZ_CP029190.1"/>
</dbReference>
<reference evidence="2 3" key="1">
    <citation type="submission" date="2018-05" db="EMBL/GenBank/DDBJ databases">
        <title>Streptomyces venezuelae.</title>
        <authorList>
            <person name="Kim W."/>
            <person name="Lee N."/>
            <person name="Cho B.-K."/>
        </authorList>
    </citation>
    <scope>NUCLEOTIDE SEQUENCE [LARGE SCALE GENOMIC DNA]</scope>
    <source>
        <strain evidence="2 3">ATCC 21782</strain>
    </source>
</reference>
<dbReference type="InterPro" id="IPR001509">
    <property type="entry name" value="Epimerase_deHydtase"/>
</dbReference>
<dbReference type="CDD" id="cd08946">
    <property type="entry name" value="SDR_e"/>
    <property type="match status" value="1"/>
</dbReference>
<dbReference type="AlphaFoldDB" id="A0A5P2D214"/>
<proteinExistence type="predicted"/>
<dbReference type="OrthoDB" id="3288614at2"/>
<dbReference type="PANTHER" id="PTHR43245:SF13">
    <property type="entry name" value="UDP-D-APIOSE_UDP-D-XYLOSE SYNTHASE 2"/>
    <property type="match status" value="1"/>
</dbReference>
<dbReference type="EMBL" id="CP029190">
    <property type="protein sequence ID" value="QES48793.1"/>
    <property type="molecule type" value="Genomic_DNA"/>
</dbReference>
<dbReference type="Gene3D" id="3.40.50.720">
    <property type="entry name" value="NAD(P)-binding Rossmann-like Domain"/>
    <property type="match status" value="1"/>
</dbReference>
<dbReference type="PANTHER" id="PTHR43245">
    <property type="entry name" value="BIFUNCTIONAL POLYMYXIN RESISTANCE PROTEIN ARNA"/>
    <property type="match status" value="1"/>
</dbReference>
<organism evidence="2 3">
    <name type="scientific">Streptomyces venezuelae</name>
    <dbReference type="NCBI Taxonomy" id="54571"/>
    <lineage>
        <taxon>Bacteria</taxon>
        <taxon>Bacillati</taxon>
        <taxon>Actinomycetota</taxon>
        <taxon>Actinomycetes</taxon>
        <taxon>Kitasatosporales</taxon>
        <taxon>Streptomycetaceae</taxon>
        <taxon>Streptomyces</taxon>
    </lineage>
</organism>
<evidence type="ECO:0000259" key="1">
    <source>
        <dbReference type="Pfam" id="PF01370"/>
    </source>
</evidence>
<dbReference type="SUPFAM" id="SSF51735">
    <property type="entry name" value="NAD(P)-binding Rossmann-fold domains"/>
    <property type="match status" value="1"/>
</dbReference>
<gene>
    <name evidence="2" type="ORF">DEJ50_14165</name>
</gene>